<name>A0A2K3E4X5_CHLRE</name>
<accession>A0A2K3E4X5</accession>
<dbReference type="AlphaFoldDB" id="A0A2K3E4X5"/>
<protein>
    <submittedName>
        <fullName evidence="1">Uncharacterized protein</fullName>
    </submittedName>
</protein>
<dbReference type="Gramene" id="PNW87842">
    <property type="protein sequence ID" value="PNW87842"/>
    <property type="gene ID" value="CHLRE_01g004050v5"/>
</dbReference>
<gene>
    <name evidence="1" type="ORF">CHLRE_01g004050v5</name>
</gene>
<dbReference type="EMBL" id="CM008962">
    <property type="protein sequence ID" value="PNW87842.1"/>
    <property type="molecule type" value="Genomic_DNA"/>
</dbReference>
<keyword evidence="2" id="KW-1185">Reference proteome</keyword>
<sequence>MPGQITGWVTDAQLVAQFGSGQETAAQLEGRQATAFGSGQDEVAMGNCKKSIGIDIEKWGLEVVGSGTEAAAVEGAARCVVGGGTEAAAAGAAAAEAAAAEVIDLCDSD</sequence>
<dbReference type="RefSeq" id="XP_042928077.1">
    <property type="nucleotide sequence ID" value="XM_043058163.1"/>
</dbReference>
<dbReference type="Proteomes" id="UP000006906">
    <property type="component" value="Chromosome 1"/>
</dbReference>
<dbReference type="KEGG" id="cre:CHLRE_01g004050v5"/>
<reference evidence="1 2" key="1">
    <citation type="journal article" date="2007" name="Science">
        <title>The Chlamydomonas genome reveals the evolution of key animal and plant functions.</title>
        <authorList>
            <person name="Merchant S.S."/>
            <person name="Prochnik S.E."/>
            <person name="Vallon O."/>
            <person name="Harris E.H."/>
            <person name="Karpowicz S.J."/>
            <person name="Witman G.B."/>
            <person name="Terry A."/>
            <person name="Salamov A."/>
            <person name="Fritz-Laylin L.K."/>
            <person name="Marechal-Drouard L."/>
            <person name="Marshall W.F."/>
            <person name="Qu L.H."/>
            <person name="Nelson D.R."/>
            <person name="Sanderfoot A.A."/>
            <person name="Spalding M.H."/>
            <person name="Kapitonov V.V."/>
            <person name="Ren Q."/>
            <person name="Ferris P."/>
            <person name="Lindquist E."/>
            <person name="Shapiro H."/>
            <person name="Lucas S.M."/>
            <person name="Grimwood J."/>
            <person name="Schmutz J."/>
            <person name="Cardol P."/>
            <person name="Cerutti H."/>
            <person name="Chanfreau G."/>
            <person name="Chen C.L."/>
            <person name="Cognat V."/>
            <person name="Croft M.T."/>
            <person name="Dent R."/>
            <person name="Dutcher S."/>
            <person name="Fernandez E."/>
            <person name="Fukuzawa H."/>
            <person name="Gonzalez-Ballester D."/>
            <person name="Gonzalez-Halphen D."/>
            <person name="Hallmann A."/>
            <person name="Hanikenne M."/>
            <person name="Hippler M."/>
            <person name="Inwood W."/>
            <person name="Jabbari K."/>
            <person name="Kalanon M."/>
            <person name="Kuras R."/>
            <person name="Lefebvre P.A."/>
            <person name="Lemaire S.D."/>
            <person name="Lobanov A.V."/>
            <person name="Lohr M."/>
            <person name="Manuell A."/>
            <person name="Meier I."/>
            <person name="Mets L."/>
            <person name="Mittag M."/>
            <person name="Mittelmeier T."/>
            <person name="Moroney J.V."/>
            <person name="Moseley J."/>
            <person name="Napoli C."/>
            <person name="Nedelcu A.M."/>
            <person name="Niyogi K."/>
            <person name="Novoselov S.V."/>
            <person name="Paulsen I.T."/>
            <person name="Pazour G."/>
            <person name="Purton S."/>
            <person name="Ral J.P."/>
            <person name="Riano-Pachon D.M."/>
            <person name="Riekhof W."/>
            <person name="Rymarquis L."/>
            <person name="Schroda M."/>
            <person name="Stern D."/>
            <person name="Umen J."/>
            <person name="Willows R."/>
            <person name="Wilson N."/>
            <person name="Zimmer S.L."/>
            <person name="Allmer J."/>
            <person name="Balk J."/>
            <person name="Bisova K."/>
            <person name="Chen C.J."/>
            <person name="Elias M."/>
            <person name="Gendler K."/>
            <person name="Hauser C."/>
            <person name="Lamb M.R."/>
            <person name="Ledford H."/>
            <person name="Long J.C."/>
            <person name="Minagawa J."/>
            <person name="Page M.D."/>
            <person name="Pan J."/>
            <person name="Pootakham W."/>
            <person name="Roje S."/>
            <person name="Rose A."/>
            <person name="Stahlberg E."/>
            <person name="Terauchi A.M."/>
            <person name="Yang P."/>
            <person name="Ball S."/>
            <person name="Bowler C."/>
            <person name="Dieckmann C.L."/>
            <person name="Gladyshev V.N."/>
            <person name="Green P."/>
            <person name="Jorgensen R."/>
            <person name="Mayfield S."/>
            <person name="Mueller-Roeber B."/>
            <person name="Rajamani S."/>
            <person name="Sayre R.T."/>
            <person name="Brokstein P."/>
            <person name="Dubchak I."/>
            <person name="Goodstein D."/>
            <person name="Hornick L."/>
            <person name="Huang Y.W."/>
            <person name="Jhaveri J."/>
            <person name="Luo Y."/>
            <person name="Martinez D."/>
            <person name="Ngau W.C."/>
            <person name="Otillar B."/>
            <person name="Poliakov A."/>
            <person name="Porter A."/>
            <person name="Szajkowski L."/>
            <person name="Werner G."/>
            <person name="Zhou K."/>
            <person name="Grigoriev I.V."/>
            <person name="Rokhsar D.S."/>
            <person name="Grossman A.R."/>
        </authorList>
    </citation>
    <scope>NUCLEOTIDE SEQUENCE [LARGE SCALE GENOMIC DNA]</scope>
    <source>
        <strain evidence="2">CC-503</strain>
    </source>
</reference>
<proteinExistence type="predicted"/>
<organism evidence="1 2">
    <name type="scientific">Chlamydomonas reinhardtii</name>
    <name type="common">Chlamydomonas smithii</name>
    <dbReference type="NCBI Taxonomy" id="3055"/>
    <lineage>
        <taxon>Eukaryota</taxon>
        <taxon>Viridiplantae</taxon>
        <taxon>Chlorophyta</taxon>
        <taxon>core chlorophytes</taxon>
        <taxon>Chlorophyceae</taxon>
        <taxon>CS clade</taxon>
        <taxon>Chlamydomonadales</taxon>
        <taxon>Chlamydomonadaceae</taxon>
        <taxon>Chlamydomonas</taxon>
    </lineage>
</organism>
<dbReference type="InParanoid" id="A0A2K3E4X5"/>
<evidence type="ECO:0000313" key="2">
    <source>
        <dbReference type="Proteomes" id="UP000006906"/>
    </source>
</evidence>
<dbReference type="GeneID" id="66051918"/>
<evidence type="ECO:0000313" key="1">
    <source>
        <dbReference type="EMBL" id="PNW87842.1"/>
    </source>
</evidence>